<evidence type="ECO:0000256" key="22">
    <source>
        <dbReference type="SAM" id="MobiDB-lite"/>
    </source>
</evidence>
<dbReference type="GO" id="GO:0043625">
    <property type="term" value="C:delta DNA polymerase complex"/>
    <property type="evidence" value="ECO:0007669"/>
    <property type="project" value="TreeGrafter"/>
</dbReference>
<evidence type="ECO:0000256" key="20">
    <source>
        <dbReference type="ARBA" id="ARBA00049244"/>
    </source>
</evidence>
<dbReference type="InterPro" id="IPR050240">
    <property type="entry name" value="DNA_pol_type-B"/>
</dbReference>
<dbReference type="GO" id="GO:0008296">
    <property type="term" value="F:3'-5'-DNA exonuclease activity"/>
    <property type="evidence" value="ECO:0007669"/>
    <property type="project" value="TreeGrafter"/>
</dbReference>
<dbReference type="Gene3D" id="3.30.420.10">
    <property type="entry name" value="Ribonuclease H-like superfamily/Ribonuclease H"/>
    <property type="match status" value="1"/>
</dbReference>
<dbReference type="SUPFAM" id="SSF53098">
    <property type="entry name" value="Ribonuclease H-like"/>
    <property type="match status" value="1"/>
</dbReference>
<organism evidence="27 28">
    <name type="scientific">Phyllostomus discolor</name>
    <name type="common">pale spear-nosed bat</name>
    <dbReference type="NCBI Taxonomy" id="89673"/>
    <lineage>
        <taxon>Eukaryota</taxon>
        <taxon>Metazoa</taxon>
        <taxon>Chordata</taxon>
        <taxon>Craniata</taxon>
        <taxon>Vertebrata</taxon>
        <taxon>Euteleostomi</taxon>
        <taxon>Mammalia</taxon>
        <taxon>Eutheria</taxon>
        <taxon>Laurasiatheria</taxon>
        <taxon>Chiroptera</taxon>
        <taxon>Yangochiroptera</taxon>
        <taxon>Phyllostomidae</taxon>
        <taxon>Phyllostominae</taxon>
        <taxon>Phyllostomus</taxon>
    </lineage>
</organism>
<dbReference type="CDD" id="cd05777">
    <property type="entry name" value="DNA_polB_delta_exo"/>
    <property type="match status" value="1"/>
</dbReference>
<evidence type="ECO:0000313" key="27">
    <source>
        <dbReference type="EMBL" id="KAF6079042.1"/>
    </source>
</evidence>
<comment type="similarity">
    <text evidence="3 21">Belongs to the DNA polymerase type-B family.</text>
</comment>
<keyword evidence="7 21" id="KW-0235">DNA replication</keyword>
<dbReference type="PROSITE" id="PS00116">
    <property type="entry name" value="DNA_POLYMERASE_B"/>
    <property type="match status" value="1"/>
</dbReference>
<evidence type="ECO:0000256" key="6">
    <source>
        <dbReference type="ARBA" id="ARBA00022695"/>
    </source>
</evidence>
<dbReference type="PANTHER" id="PTHR10322:SF23">
    <property type="entry name" value="DNA POLYMERASE DELTA CATALYTIC SUBUNIT"/>
    <property type="match status" value="1"/>
</dbReference>
<evidence type="ECO:0000256" key="17">
    <source>
        <dbReference type="ARBA" id="ARBA00023014"/>
    </source>
</evidence>
<evidence type="ECO:0000259" key="23">
    <source>
        <dbReference type="Pfam" id="PF00136"/>
    </source>
</evidence>
<keyword evidence="9 21" id="KW-0479">Metal-binding</keyword>
<dbReference type="Gene3D" id="1.10.132.60">
    <property type="entry name" value="DNA polymerase family B, C-terminal domain"/>
    <property type="match status" value="1"/>
</dbReference>
<evidence type="ECO:0000259" key="24">
    <source>
        <dbReference type="Pfam" id="PF03104"/>
    </source>
</evidence>
<dbReference type="Pfam" id="PF03104">
    <property type="entry name" value="DNA_pol_B_exo1"/>
    <property type="match status" value="1"/>
</dbReference>
<dbReference type="InterPro" id="IPR017964">
    <property type="entry name" value="DNA-dir_DNA_pol_B_CS"/>
</dbReference>
<dbReference type="PANTHER" id="PTHR10322">
    <property type="entry name" value="DNA POLYMERASE CATALYTIC SUBUNIT"/>
    <property type="match status" value="1"/>
</dbReference>
<dbReference type="FunFam" id="1.10.132.60:FF:000001">
    <property type="entry name" value="DNA polymerase"/>
    <property type="match status" value="1"/>
</dbReference>
<feature type="region of interest" description="Disordered" evidence="22">
    <location>
        <begin position="1"/>
        <end position="33"/>
    </location>
</feature>
<dbReference type="PRINTS" id="PR00106">
    <property type="entry name" value="DNAPOLB"/>
</dbReference>
<sequence>MHEKRRPGPGPGVPPKRARGGPWEEEEALRPSQFEEELALMEEIEAERRLQEQEEEELQPDLEQAADRQFSLEAVDSRWLRPTPRPLDPNTEPLIFQQLEIDHYVGPVRPLPGVPSPPHSSVPVLRAFGVTDEGVSVCCHIHGFAPYFYTPAPPGFGPEHLDDFQRELNGAISRDQRAGKELKGPAVLAVELCSRESMFGYHGHGPSPFLRITLALPRLVAPARRLLEQGVRVAGLGTPSFAPYEANVDFEIRFMVDADIVGCNWLELPAGTYVLRTEGKATHCQLEADVLWSKVVSHPPEGEWQRIAPLRVLSFDIECAGRKGIFPEPERDPVIQICSLGLRWGESEPFLRLALTLRPCAPILGAKVQSYEREEELLQAWSTFICTMDPDVITGYNIQNFDLPYLISRAQHLKVDTFPFLGRVAGLRSTIRDSSFQSKQTGRRDSKVVSMVGRVPMDMLQVLLREYKLRSYTLNAVSFHFLGEQKEDVQHSIITDLQNGNDQTRRRLAVYCLKDAFLPLRLLERLMVLVNAMEMARVTGVPLGYLLTRGQQVKVVSQLLRQAMREGLLMPVVKTEGGEDYTGATVIEPLKGVRGGSSPDSSRTNRYYDVPIATLDFSSLYPSIMMAHNLCYTTLLRPGAAQKLGLTGDQFIKTPTGDEFVKTSVRKGLLPQILENLLSARKRAKAELAKETDPLRRQVLDGRQLALKVSANSVYGFTGAQVGKLPCLEISQSVTGFGRQMIEKTKQLVESKYTLENGYSATAKVVYGDTDSVMCRFGVSSVAEAMALGREAADWVSSHFPHPIRLEFEKVYFPYLLISKKRYAGLLFSSRPDTHDRMDCKGLEAVRRDNCPLVANLVTASLRRLLIDRDPQGAVAHAQDVISDLLCNRIDISQLVITKELTRAAADYAGKQAHVELAERMRKRDPGSAPSLGDRVPYVIISAAKGVAAYMKSEDPLFVLEHSLPIDTQYYLEQQLAKPLLRIFEPILGEGRAEAVLLRGDHTRCKTVLTSKVGGLLAFTKRQSCCIGCRTVLSHQGAVCKFCKPRESELYQKEVSHLNALEERFSRLWTQCQRCQGSLHEDVICTSRDCPIFYMRKKVRKDLEDQEQLLRRFGPPGPEVW</sequence>
<keyword evidence="4 21" id="KW-0004">4Fe-4S</keyword>
<dbReference type="GO" id="GO:0003887">
    <property type="term" value="F:DNA-directed DNA polymerase activity"/>
    <property type="evidence" value="ECO:0007669"/>
    <property type="project" value="UniProtKB-KW"/>
</dbReference>
<dbReference type="SUPFAM" id="SSF56672">
    <property type="entry name" value="DNA/RNA polymerases"/>
    <property type="match status" value="1"/>
</dbReference>
<keyword evidence="11 21" id="KW-0863">Zinc-finger</keyword>
<dbReference type="EMBL" id="JABVXQ010000014">
    <property type="protein sequence ID" value="KAF6079042.1"/>
    <property type="molecule type" value="Genomic_DNA"/>
</dbReference>
<evidence type="ECO:0000256" key="11">
    <source>
        <dbReference type="ARBA" id="ARBA00022771"/>
    </source>
</evidence>
<evidence type="ECO:0000256" key="16">
    <source>
        <dbReference type="ARBA" id="ARBA00023004"/>
    </source>
</evidence>
<dbReference type="Gene3D" id="1.10.287.690">
    <property type="entry name" value="Helix hairpin bin"/>
    <property type="match status" value="1"/>
</dbReference>
<keyword evidence="17 21" id="KW-0411">Iron-sulfur</keyword>
<keyword evidence="19 21" id="KW-0539">Nucleus</keyword>
<protein>
    <recommendedName>
        <fullName evidence="21">DNA polymerase</fullName>
        <ecNumber evidence="21">2.7.7.7</ecNumber>
    </recommendedName>
</protein>
<dbReference type="GO" id="GO:0006297">
    <property type="term" value="P:nucleotide-excision repair, DNA gap filling"/>
    <property type="evidence" value="ECO:0007669"/>
    <property type="project" value="TreeGrafter"/>
</dbReference>
<feature type="domain" description="DNA-directed DNA polymerase family B exonuclease" evidence="24">
    <location>
        <begin position="243"/>
        <end position="477"/>
    </location>
</feature>
<evidence type="ECO:0000256" key="2">
    <source>
        <dbReference type="ARBA" id="ARBA00004123"/>
    </source>
</evidence>
<feature type="domain" description="DNA-directed DNA polymerase family B multifunctional" evidence="23">
    <location>
        <begin position="542"/>
        <end position="987"/>
    </location>
</feature>
<evidence type="ECO:0000256" key="21">
    <source>
        <dbReference type="RuleBase" id="RU000442"/>
    </source>
</evidence>
<evidence type="ECO:0000256" key="14">
    <source>
        <dbReference type="ARBA" id="ARBA00022839"/>
    </source>
</evidence>
<evidence type="ECO:0000256" key="4">
    <source>
        <dbReference type="ARBA" id="ARBA00022485"/>
    </source>
</evidence>
<evidence type="ECO:0000256" key="19">
    <source>
        <dbReference type="ARBA" id="ARBA00023242"/>
    </source>
</evidence>
<feature type="domain" description="C4-type zinc-finger of DNA polymerase delta" evidence="25">
    <location>
        <begin position="1026"/>
        <end position="1096"/>
    </location>
</feature>
<dbReference type="FunFam" id="3.30.420.10:FF:000351">
    <property type="entry name" value="DNA polymerase"/>
    <property type="match status" value="1"/>
</dbReference>
<proteinExistence type="inferred from homology"/>
<comment type="caution">
    <text evidence="27">The sequence shown here is derived from an EMBL/GenBank/DDBJ whole genome shotgun (WGS) entry which is preliminary data.</text>
</comment>
<dbReference type="NCBIfam" id="TIGR00592">
    <property type="entry name" value="pol2"/>
    <property type="match status" value="1"/>
</dbReference>
<dbReference type="GO" id="GO:0003677">
    <property type="term" value="F:DNA binding"/>
    <property type="evidence" value="ECO:0007669"/>
    <property type="project" value="UniProtKB-KW"/>
</dbReference>
<dbReference type="Gene3D" id="3.30.342.10">
    <property type="entry name" value="DNA Polymerase, chain B, domain 1"/>
    <property type="match status" value="1"/>
</dbReference>
<evidence type="ECO:0000313" key="28">
    <source>
        <dbReference type="Proteomes" id="UP000664940"/>
    </source>
</evidence>
<evidence type="ECO:0000256" key="9">
    <source>
        <dbReference type="ARBA" id="ARBA00022723"/>
    </source>
</evidence>
<dbReference type="GO" id="GO:0000166">
    <property type="term" value="F:nucleotide binding"/>
    <property type="evidence" value="ECO:0007669"/>
    <property type="project" value="InterPro"/>
</dbReference>
<dbReference type="InterPro" id="IPR025687">
    <property type="entry name" value="Znf-C4pol"/>
</dbReference>
<evidence type="ECO:0000256" key="13">
    <source>
        <dbReference type="ARBA" id="ARBA00022833"/>
    </source>
</evidence>
<dbReference type="InterPro" id="IPR012337">
    <property type="entry name" value="RNaseH-like_sf"/>
</dbReference>
<evidence type="ECO:0000256" key="18">
    <source>
        <dbReference type="ARBA" id="ARBA00023125"/>
    </source>
</evidence>
<evidence type="ECO:0000256" key="12">
    <source>
        <dbReference type="ARBA" id="ARBA00022801"/>
    </source>
</evidence>
<keyword evidence="6 21" id="KW-0548">Nucleotidyltransferase</keyword>
<keyword evidence="10" id="KW-0228">DNA excision</keyword>
<dbReference type="InterPro" id="IPR043502">
    <property type="entry name" value="DNA/RNA_pol_sf"/>
</dbReference>
<dbReference type="EC" id="2.7.7.7" evidence="21"/>
<evidence type="ECO:0000259" key="25">
    <source>
        <dbReference type="Pfam" id="PF14260"/>
    </source>
</evidence>
<evidence type="ECO:0000256" key="5">
    <source>
        <dbReference type="ARBA" id="ARBA00022679"/>
    </source>
</evidence>
<dbReference type="Proteomes" id="UP000664940">
    <property type="component" value="Unassembled WGS sequence"/>
</dbReference>
<evidence type="ECO:0000256" key="1">
    <source>
        <dbReference type="ARBA" id="ARBA00001966"/>
    </source>
</evidence>
<keyword evidence="8" id="KW-0540">Nuclease</keyword>
<dbReference type="Pfam" id="PF00136">
    <property type="entry name" value="DNA_pol_B"/>
    <property type="match status" value="1"/>
</dbReference>
<comment type="catalytic activity">
    <reaction evidence="20 21">
        <text>DNA(n) + a 2'-deoxyribonucleoside 5'-triphosphate = DNA(n+1) + diphosphate</text>
        <dbReference type="Rhea" id="RHEA:22508"/>
        <dbReference type="Rhea" id="RHEA-COMP:17339"/>
        <dbReference type="Rhea" id="RHEA-COMP:17340"/>
        <dbReference type="ChEBI" id="CHEBI:33019"/>
        <dbReference type="ChEBI" id="CHEBI:61560"/>
        <dbReference type="ChEBI" id="CHEBI:173112"/>
        <dbReference type="EC" id="2.7.7.7"/>
    </reaction>
</comment>
<dbReference type="Gene3D" id="3.90.1600.10">
    <property type="entry name" value="Palm domain of DNA polymerase"/>
    <property type="match status" value="1"/>
</dbReference>
<dbReference type="InterPro" id="IPR006172">
    <property type="entry name" value="DNA-dir_DNA_pol_B"/>
</dbReference>
<evidence type="ECO:0000256" key="3">
    <source>
        <dbReference type="ARBA" id="ARBA00005755"/>
    </source>
</evidence>
<keyword evidence="18 21" id="KW-0238">DNA-binding</keyword>
<evidence type="ECO:0000256" key="15">
    <source>
        <dbReference type="ARBA" id="ARBA00022932"/>
    </source>
</evidence>
<dbReference type="SMART" id="SM00486">
    <property type="entry name" value="POLBc"/>
    <property type="match status" value="1"/>
</dbReference>
<dbReference type="InterPro" id="IPR006134">
    <property type="entry name" value="DNA-dir_DNA_pol_B_multi_dom"/>
</dbReference>
<dbReference type="AlphaFoldDB" id="A0A834DI64"/>
<evidence type="ECO:0000259" key="26">
    <source>
        <dbReference type="Pfam" id="PF24055"/>
    </source>
</evidence>
<gene>
    <name evidence="27" type="ORF">HJG60_015259</name>
</gene>
<keyword evidence="16 21" id="KW-0408">Iron</keyword>
<comment type="subcellular location">
    <subcellularLocation>
        <location evidence="2 21">Nucleus</location>
    </subcellularLocation>
</comment>
<dbReference type="InterPro" id="IPR006133">
    <property type="entry name" value="DNA-dir_DNA_pol_B_exonuc"/>
</dbReference>
<keyword evidence="14" id="KW-0269">Exonuclease</keyword>
<accession>A0A834DI64</accession>
<dbReference type="GO" id="GO:0051539">
    <property type="term" value="F:4 iron, 4 sulfur cluster binding"/>
    <property type="evidence" value="ECO:0007669"/>
    <property type="project" value="UniProtKB-KW"/>
</dbReference>
<keyword evidence="5 21" id="KW-0808">Transferase</keyword>
<evidence type="ECO:0000256" key="10">
    <source>
        <dbReference type="ARBA" id="ARBA00022769"/>
    </source>
</evidence>
<dbReference type="InterPro" id="IPR023211">
    <property type="entry name" value="DNA_pol_palm_dom_sf"/>
</dbReference>
<dbReference type="Pfam" id="PF24055">
    <property type="entry name" value="POL3_N"/>
    <property type="match status" value="1"/>
</dbReference>
<evidence type="ECO:0000256" key="8">
    <source>
        <dbReference type="ARBA" id="ARBA00022722"/>
    </source>
</evidence>
<keyword evidence="13 21" id="KW-0862">Zinc</keyword>
<dbReference type="GO" id="GO:0045004">
    <property type="term" value="P:DNA replication proofreading"/>
    <property type="evidence" value="ECO:0007669"/>
    <property type="project" value="TreeGrafter"/>
</dbReference>
<dbReference type="GO" id="GO:0008270">
    <property type="term" value="F:zinc ion binding"/>
    <property type="evidence" value="ECO:0007669"/>
    <property type="project" value="UniProtKB-KW"/>
</dbReference>
<dbReference type="GO" id="GO:0006287">
    <property type="term" value="P:base-excision repair, gap-filling"/>
    <property type="evidence" value="ECO:0007669"/>
    <property type="project" value="TreeGrafter"/>
</dbReference>
<evidence type="ECO:0000256" key="7">
    <source>
        <dbReference type="ARBA" id="ARBA00022705"/>
    </source>
</evidence>
<keyword evidence="15 21" id="KW-0239">DNA-directed DNA polymerase</keyword>
<feature type="domain" description="DNA polymerase delta/zeta catalytic subunit N-terminal" evidence="26">
    <location>
        <begin position="143"/>
        <end position="220"/>
    </location>
</feature>
<dbReference type="FunFam" id="1.10.287.690:FF:000001">
    <property type="entry name" value="DNA polymerase"/>
    <property type="match status" value="1"/>
</dbReference>
<dbReference type="FunFam" id="3.30.342.10:FF:000003">
    <property type="entry name" value="DNA polymerase"/>
    <property type="match status" value="1"/>
</dbReference>
<keyword evidence="12" id="KW-0378">Hydrolase</keyword>
<dbReference type="InterPro" id="IPR036397">
    <property type="entry name" value="RNaseH_sf"/>
</dbReference>
<reference evidence="27 28" key="1">
    <citation type="journal article" date="2020" name="Nature">
        <title>Six reference-quality genomes reveal evolution of bat adaptations.</title>
        <authorList>
            <person name="Jebb D."/>
            <person name="Huang Z."/>
            <person name="Pippel M."/>
            <person name="Hughes G.M."/>
            <person name="Lavrichenko K."/>
            <person name="Devanna P."/>
            <person name="Winkler S."/>
            <person name="Jermiin L.S."/>
            <person name="Skirmuntt E.C."/>
            <person name="Katzourakis A."/>
            <person name="Burkitt-Gray L."/>
            <person name="Ray D.A."/>
            <person name="Sullivan K.A.M."/>
            <person name="Roscito J.G."/>
            <person name="Kirilenko B.M."/>
            <person name="Davalos L.M."/>
            <person name="Corthals A.P."/>
            <person name="Power M.L."/>
            <person name="Jones G."/>
            <person name="Ransome R.D."/>
            <person name="Dechmann D.K.N."/>
            <person name="Locatelli A.G."/>
            <person name="Puechmaille S.J."/>
            <person name="Fedrigo O."/>
            <person name="Jarvis E.D."/>
            <person name="Hiller M."/>
            <person name="Vernes S.C."/>
            <person name="Myers E.W."/>
            <person name="Teeling E.C."/>
        </authorList>
    </citation>
    <scope>NUCLEOTIDE SEQUENCE [LARGE SCALE GENOMIC DNA]</scope>
    <source>
        <strain evidence="27">Bat1K_MPI-CBG_1</strain>
    </source>
</reference>
<dbReference type="InterPro" id="IPR056435">
    <property type="entry name" value="DPOD/Z_N"/>
</dbReference>
<dbReference type="InterPro" id="IPR042087">
    <property type="entry name" value="DNA_pol_B_thumb"/>
</dbReference>
<name>A0A834DI64_9CHIR</name>
<dbReference type="Pfam" id="PF14260">
    <property type="entry name" value="zf-C4pol"/>
    <property type="match status" value="1"/>
</dbReference>
<dbReference type="CDD" id="cd05533">
    <property type="entry name" value="POLBc_delta"/>
    <property type="match status" value="1"/>
</dbReference>
<comment type="cofactor">
    <cofactor evidence="1 21">
        <name>[4Fe-4S] cluster</name>
        <dbReference type="ChEBI" id="CHEBI:49883"/>
    </cofactor>
</comment>